<evidence type="ECO:0000313" key="1">
    <source>
        <dbReference type="EMBL" id="KRX23982.1"/>
    </source>
</evidence>
<protein>
    <submittedName>
        <fullName evidence="1">Uncharacterized protein</fullName>
    </submittedName>
</protein>
<name>A0A0V0SB99_9BILA</name>
<sequence length="170" mass="19078">LKICQPLKPANQTIRVNKRNSCHAFQRARPHRQPMIKPNSSSTPIDALCLGTDQGDADGRHGSILLNLNNQRAKQQIQTGGPTRPNSWRRYAREQPENENAFKSIAAKFVPAPQTTETTAYHSANQIQLVTVTSSVAISNSIGDHLTTLQKGVQIKNNKVLHKWYCRMYH</sequence>
<accession>A0A0V0SB99</accession>
<feature type="non-terminal residue" evidence="1">
    <location>
        <position position="1"/>
    </location>
</feature>
<dbReference type="EMBL" id="JYDL01000020">
    <property type="protein sequence ID" value="KRX23982.1"/>
    <property type="molecule type" value="Genomic_DNA"/>
</dbReference>
<dbReference type="AlphaFoldDB" id="A0A0V0SB99"/>
<dbReference type="STRING" id="6336.A0A0V0SB99"/>
<dbReference type="Proteomes" id="UP000054630">
    <property type="component" value="Unassembled WGS sequence"/>
</dbReference>
<evidence type="ECO:0000313" key="2">
    <source>
        <dbReference type="Proteomes" id="UP000054630"/>
    </source>
</evidence>
<reference evidence="1 2" key="1">
    <citation type="submission" date="2015-01" db="EMBL/GenBank/DDBJ databases">
        <title>Evolution of Trichinella species and genotypes.</title>
        <authorList>
            <person name="Korhonen P.K."/>
            <person name="Edoardo P."/>
            <person name="Giuseppe L.R."/>
            <person name="Gasser R.B."/>
        </authorList>
    </citation>
    <scope>NUCLEOTIDE SEQUENCE [LARGE SCALE GENOMIC DNA]</scope>
    <source>
        <strain evidence="1">ISS37</strain>
    </source>
</reference>
<gene>
    <name evidence="1" type="ORF">T07_4582</name>
</gene>
<organism evidence="1 2">
    <name type="scientific">Trichinella nelsoni</name>
    <dbReference type="NCBI Taxonomy" id="6336"/>
    <lineage>
        <taxon>Eukaryota</taxon>
        <taxon>Metazoa</taxon>
        <taxon>Ecdysozoa</taxon>
        <taxon>Nematoda</taxon>
        <taxon>Enoplea</taxon>
        <taxon>Dorylaimia</taxon>
        <taxon>Trichinellida</taxon>
        <taxon>Trichinellidae</taxon>
        <taxon>Trichinella</taxon>
    </lineage>
</organism>
<feature type="non-terminal residue" evidence="1">
    <location>
        <position position="170"/>
    </location>
</feature>
<keyword evidence="2" id="KW-1185">Reference proteome</keyword>
<proteinExistence type="predicted"/>
<comment type="caution">
    <text evidence="1">The sequence shown here is derived from an EMBL/GenBank/DDBJ whole genome shotgun (WGS) entry which is preliminary data.</text>
</comment>